<dbReference type="EMBL" id="WJPO01000001">
    <property type="protein sequence ID" value="MRH19362.1"/>
    <property type="molecule type" value="Genomic_DNA"/>
</dbReference>
<name>A0A844BE56_9RHOB</name>
<evidence type="ECO:0000313" key="3">
    <source>
        <dbReference type="Proteomes" id="UP000466730"/>
    </source>
</evidence>
<organism evidence="2 3">
    <name type="scientific">Rhodovulum strictum</name>
    <dbReference type="NCBI Taxonomy" id="58314"/>
    <lineage>
        <taxon>Bacteria</taxon>
        <taxon>Pseudomonadati</taxon>
        <taxon>Pseudomonadota</taxon>
        <taxon>Alphaproteobacteria</taxon>
        <taxon>Rhodobacterales</taxon>
        <taxon>Paracoccaceae</taxon>
        <taxon>Rhodovulum</taxon>
    </lineage>
</organism>
<accession>A0A844BE56</accession>
<feature type="chain" id="PRO_5032892011" description="Excinuclease ABC subunit B" evidence="1">
    <location>
        <begin position="22"/>
        <end position="130"/>
    </location>
</feature>
<dbReference type="Proteomes" id="UP000466730">
    <property type="component" value="Unassembled WGS sequence"/>
</dbReference>
<reference evidence="2 3" key="1">
    <citation type="submission" date="2019-11" db="EMBL/GenBank/DDBJ databases">
        <title>Draft Whole-Genome sequence of the marine photosynthetic bacterium Rhodovulum strictum DSM 11289.</title>
        <authorList>
            <person name="Kyndt J.A."/>
            <person name="Meyer T.E."/>
        </authorList>
    </citation>
    <scope>NUCLEOTIDE SEQUENCE [LARGE SCALE GENOMIC DNA]</scope>
    <source>
        <strain evidence="2 3">DSM 11289</strain>
    </source>
</reference>
<keyword evidence="1" id="KW-0732">Signal</keyword>
<proteinExistence type="predicted"/>
<evidence type="ECO:0000256" key="1">
    <source>
        <dbReference type="SAM" id="SignalP"/>
    </source>
</evidence>
<evidence type="ECO:0008006" key="4">
    <source>
        <dbReference type="Google" id="ProtNLM"/>
    </source>
</evidence>
<dbReference type="PROSITE" id="PS51257">
    <property type="entry name" value="PROKAR_LIPOPROTEIN"/>
    <property type="match status" value="1"/>
</dbReference>
<dbReference type="OrthoDB" id="7875456at2"/>
<protein>
    <recommendedName>
        <fullName evidence="4">Excinuclease ABC subunit B</fullName>
    </recommendedName>
</protein>
<dbReference type="RefSeq" id="WP_153746695.1">
    <property type="nucleotide sequence ID" value="NZ_BAAADI010000002.1"/>
</dbReference>
<dbReference type="AlphaFoldDB" id="A0A844BE56"/>
<sequence length="130" mass="14895">MRALVLICLMSLAACTSPRQACERNALYDLRMLDLVIRETEQTIARGFALEREPYRTSSLELCYANRFGDRDRIGMVWCNRPDIAFRDRPVAVDLRAERAKLAELRLKRTESARSAARALEACRARYPGT</sequence>
<evidence type="ECO:0000313" key="2">
    <source>
        <dbReference type="EMBL" id="MRH19362.1"/>
    </source>
</evidence>
<gene>
    <name evidence="2" type="ORF">GH815_00020</name>
</gene>
<keyword evidence="3" id="KW-1185">Reference proteome</keyword>
<feature type="signal peptide" evidence="1">
    <location>
        <begin position="1"/>
        <end position="21"/>
    </location>
</feature>
<comment type="caution">
    <text evidence="2">The sequence shown here is derived from an EMBL/GenBank/DDBJ whole genome shotgun (WGS) entry which is preliminary data.</text>
</comment>